<dbReference type="Gene3D" id="3.30.565.10">
    <property type="entry name" value="Histidine kinase-like ATPase, C-terminal domain"/>
    <property type="match status" value="1"/>
</dbReference>
<dbReference type="GeneID" id="94842270"/>
<dbReference type="InterPro" id="IPR036890">
    <property type="entry name" value="HATPase_C_sf"/>
</dbReference>
<keyword evidence="2" id="KW-1185">Reference proteome</keyword>
<evidence type="ECO:0000313" key="2">
    <source>
        <dbReference type="Proteomes" id="UP000179807"/>
    </source>
</evidence>
<gene>
    <name evidence="1" type="ORF">TRFO_30820</name>
</gene>
<organism evidence="1 2">
    <name type="scientific">Tritrichomonas foetus</name>
    <dbReference type="NCBI Taxonomy" id="1144522"/>
    <lineage>
        <taxon>Eukaryota</taxon>
        <taxon>Metamonada</taxon>
        <taxon>Parabasalia</taxon>
        <taxon>Tritrichomonadida</taxon>
        <taxon>Tritrichomonadidae</taxon>
        <taxon>Tritrichomonas</taxon>
    </lineage>
</organism>
<evidence type="ECO:0000313" key="1">
    <source>
        <dbReference type="EMBL" id="OHT02194.1"/>
    </source>
</evidence>
<protein>
    <recommendedName>
        <fullName evidence="3">Protein NO VEIN C-terminal domain-containing protein</fullName>
    </recommendedName>
</protein>
<comment type="caution">
    <text evidence="1">The sequence shown here is derived from an EMBL/GenBank/DDBJ whole genome shotgun (WGS) entry which is preliminary data.</text>
</comment>
<accession>A0A1J4JTW9</accession>
<dbReference type="VEuPathDB" id="TrichDB:TRFO_30820"/>
<proteinExistence type="predicted"/>
<dbReference type="OrthoDB" id="10380777at2759"/>
<reference evidence="1" key="1">
    <citation type="submission" date="2016-10" db="EMBL/GenBank/DDBJ databases">
        <authorList>
            <person name="Benchimol M."/>
            <person name="Almeida L.G."/>
            <person name="Vasconcelos A.T."/>
            <person name="Perreira-Neves A."/>
            <person name="Rosa I.A."/>
            <person name="Tasca T."/>
            <person name="Bogo M.R."/>
            <person name="de Souza W."/>
        </authorList>
    </citation>
    <scope>NUCLEOTIDE SEQUENCE [LARGE SCALE GENOMIC DNA]</scope>
    <source>
        <strain evidence="1">K</strain>
    </source>
</reference>
<dbReference type="RefSeq" id="XP_068355330.1">
    <property type="nucleotide sequence ID" value="XM_068507566.1"/>
</dbReference>
<dbReference type="SUPFAM" id="SSF55874">
    <property type="entry name" value="ATPase domain of HSP90 chaperone/DNA topoisomerase II/histidine kinase"/>
    <property type="match status" value="3"/>
</dbReference>
<dbReference type="EMBL" id="MLAK01000878">
    <property type="protein sequence ID" value="OHT02194.1"/>
    <property type="molecule type" value="Genomic_DNA"/>
</dbReference>
<sequence>MLKSLGAEAADDFLKESYVQATSNRLRVLQSPSEPDKKRWIWELIQNAKDTRANDPFQRKVDVRVIIKNNYVKFKHNGAPFHNNHLLGLILKLSSGKRDQVESTGRFGTGFLTTHTLSKIVEVKAPFTDGHQNKAISFTLYRNSTTDEELKQNIDQTFASKKEIPDRQWTSYKYILRANENKDIRDLGIRSLELSIWQTLIFCPLLGKIEVKKETFLERYQVKSITKLNNEIKQFVIVHTNGLFSHERRFMVTSINQHSPMLSEKFGRTRSLNIDIAIEVNPLNNSIISCKDQTCLYCTFPLIGSENHQFPFYFNSPDFEPDTERQNIPINGPDRDSEGRPTISAINKMIIQSSIPMFSKLLEFFITKHFTGYWFLSNGITTLGRIENFNYLWYTAEFTQVIRGILEKSSIVKNTNNINIKLRDAWFPIYKNIQNKKMFHELFKDCINNTAEYNESIEWNDKLWDKISKYTLNDLLSLISKGNFDNKFLNRVIQFVNSQNPNLLNRYPLIPNMKGNLCLLSNLRGSEEINNDMIQILEAIGSDWTKTHINSSITVIPLRSIDRINDAINQIHNITRNFSKSNILVTFIPRQNHKRLLFYEFAQTFLGNIAPKKEISDLDERIWDNCDNYIIEQVINRIQTKNNILYVQNNIQNIAKFVSFLSQNQRAMLNQFAITPNQKFNLCLLYDLKNKSDDIPDEISNMLSQYFGISLDDDTINQSVKNVKCDQTIKMEDYINTINSQYPTNRDKADIVTKIIISYLPTSKDTSVYTTQKKFLYLYLKFINSNIVPKSINIRDEKFWSKTNDYIKTKICECMVQSSSLQQLRMRLGMNENDVISILNTCTQVLDNGGYIPNRNGVLQPANTLISGENIPDEIIEFLYVMNPSNDLRNLIADSRIISSYVSRNDFSNILRQASLEWESALANPTKRNDPKIMKAMKNYTFYGNGILSSLIMKPSPEEKCRRNLLNKLYVSNVINRLNELTNPKPHEIKRWPWELIQNAKDSIVASKTQKSIFIKIIADDDYVDFIHNGAPFTSESLLGLLYKYSEGKSGNNESTGKFGTGFLTTHILSRIVDISGNVISDDGSKYGFEVTLNRNGNSECELLKGVDSMEESKKYYTDKTSEFTKFHYPISSGKSKECMEVGIDYLMKNIGQTLLFCPSIEYIEIQYKGRKTLFRQAKTELSQNIRIIEKLINGQIAENKKFLFYSFTEHSKELTDYYKTNRNLTINGAIEFTDNNELVSHADQVSLYCTFPLIGSETNLLPILLNSPDFEPSTERNSIILHGRDYDDHGVITNTAINKLILTKSCIIYNNILNNVITNNFSNYGILTDGLVKKEHFINEWYERNFITNMRAIIENAYIITSNKGTKLLLNVANIPLYDNKFANIELKKLYHHLITVTYSNVACLEDSLLWNDRIWESLHFISVNDFVHKMEAEMNLNTSFDFINKLLSFIWNYDKNLLYNHLIIPDMNRHFTKLTNNFKESKSVSLELVSIMEKLNINWKSTHLHNDITTISIPEDSNENAIAVINVAIEHKNDLALVLLHYVIENDEHREKMFDFGRIFLNLHDSPIITSNLPTEIWEKADKICLEIFMEKISLFTEIEIITKINIIDDFLSFIRTILSDDKSVNKYKIVPNQKYELKTLCSLKNQGDINDAFNDMMISFLGFDCHAQEINSNISSVKCSSTLIMEDFIYDINHKFEDLDRENKILLSQDIIKFLPPQSNQVFYEYQNDLFTLFQSIIDPESESIVINITNELFWSQANKIVIQVIGEKIGHFDSLKDFRQEFEWEENEAINILNRCYKFIDNLKIFPNMYGEMHYINDLSLIQESKPELFDFLYEISNGYDIRELLAHEKIICPKMKIMSLVSFTEKLIKDFTSFLGDKEKQANSNFMEMLKKMNISDNNFVSSSFFMKDYEENTSLLLVHKLYIANIQNRLRKLSNPSDHDLMRWPWELIQNARDSIADIKEQKSVHMSFEFSEKSISFTHNGAPFTATSLYALLYEFSEGKEFSENCIGRFGTGFLSTHILSKIVNVTGDVKINANKNHGFEVVLNRIGDNSPELTKSLEAMEQSKKEFEQAFGYTKFEYVNTGKNQYYHDAYHKGLQSLESNIPAVLLFCPTIEYIEIKSPNQHITYSKTHEDGRYCYIKEERNNSTRIHKFLYGTQEIYEIPALSFVRRTNSLNIIGAFEVDASTNKLERPTKRESLFCSFPLIGSNIQSPMMINSNHFETSTEREAIFTSKSLSIEDKTSFDNKVKLNQTGFNNIILKESVNIFAKLIRFMIEDDVGSLYNLAYYIGEYLFKEEWYFNEFISPMRNTLLKCPIFKNEKNVNCTIHDICIPLKIMQPNEINRMVYDIIIRYKKKNYVSYDDSLQWNSLCPNDHWPNFPFYSLQQLVFDIQLFPNINDLPLDEAEKWEFLNDLFKIIMIVDQKLFEFRCVPDMNGSFHSLLPKFFRSETIPDHIIQLLNKMGNNWKTNHIHQNITCLDHIYKNHLIDALKFIMKKTESDTNSALQLMNYMKPGDSIQRKMYQFSLDLFPGQIERNIIYLEINDLNMINIWHNANNHLLSVMVNKIVGCGSLTQLHFDGVWLNKFLTFVNQQQQQLLSSVQIYPNQYGIFCRLEDLAKDLIIDDDLKDKLKTICNIDIYDKLLSKDITIVKCTNYFHLNDLSKDFCKWWDGKLKQQDNSEMIQTSSSSNKYENHKQNDPNSIINRILNSGNYQKNKKNFTFDEDMSIISHYFIQYLPDIKEVAEIKIGNKENEETKVNIFQKQAKLLELFNSFYGTGIKEKIYTGNAIELIYSRINLHIIREITEIIQNHAHIQSLQREINISSEEKMFKLLHNFYSFTHYGRIFPNMLGYFYELKYLFNGTIKQEGYITLQIDFIPEELIQIFDLLFFENNTSIKNSILHKCIKIYTNGMINIQIDQISHMIDNKIEESDKNEEKIMKVINMVLEYANKYKTLHHFPSLANSTQSSSPKIVDLFSKLDSKYKNYITNFVDDFNDDIIKYKGEAIVFERIKMNPKYSKIEWYSLSDTPTNLKIILGTNEYYIDKTQNHKYCINAISHDGKEDHFKVKSTRQRKGILVVPSNKYTIAHVLCVDSDNPTIRIIREEETL</sequence>
<name>A0A1J4JTW9_9EUKA</name>
<evidence type="ECO:0008006" key="3">
    <source>
        <dbReference type="Google" id="ProtNLM"/>
    </source>
</evidence>
<dbReference type="Proteomes" id="UP000179807">
    <property type="component" value="Unassembled WGS sequence"/>
</dbReference>
<dbReference type="NCBIfam" id="NF047352">
    <property type="entry name" value="P_loop_sacsin"/>
    <property type="match status" value="3"/>
</dbReference>